<reference evidence="6 7" key="1">
    <citation type="submission" date="2020-09" db="EMBL/GenBank/DDBJ databases">
        <title>Complete genomes of bradyrhizobia occurring on native shrubby legumes in Australia.</title>
        <authorList>
            <person name="Lafay B."/>
        </authorList>
    </citation>
    <scope>NUCLEOTIDE SEQUENCE [LARGE SCALE GENOMIC DNA]</scope>
    <source>
        <strain evidence="6 7">BDV5040</strain>
    </source>
</reference>
<name>A0A7S9H033_9BRAD</name>
<sequence length="511" mass="55066">MAKQDEVDGPWPLPDGWSWTRIDRIAAVNPSTNFETLDLASEIPFVPMAAVAEESGKIDLSARRPLRDVAKGYVRFMEGDVIFAKITPCMENGKVAPVVGLPGGYAAGSTEFHVFRPVAVDQKYLWYWLVNRGFRGQAQRNMSGSAGQLRVPADWLRDAPFPLAPLAEQTRIADRVNALFAEIAEGEAALAEARKGLDIFYRALLKAAVTGELTKDWRAANPASETGSDLLARIADKRITDGAAKGRSRRGGDPKPLDAVGLPEIPKTWTWATLETLVVSGPTNGYSPKKSADGSGTLALKLTATTKGCIDLSARAIKALSETIAAESDLFLKPGDLLFQRGNTIEYVGIAAVYDGPSNKYVYPDLMIRVRTAFPILTEWIWRAANSPIGRKYMSANATGTAGTMPKISGEILRNFPVPLPPIAEATEILRRVTDALAASDDALTALDAEAADAARLKQSILKAAFEGRLVPQDATDEPASALLVRLVADRSEDPAKRGRAKSARPKDLAS</sequence>
<evidence type="ECO:0000313" key="7">
    <source>
        <dbReference type="Proteomes" id="UP000594621"/>
    </source>
</evidence>
<organism evidence="6 7">
    <name type="scientific">Bradyrhizobium commune</name>
    <dbReference type="NCBI Taxonomy" id="83627"/>
    <lineage>
        <taxon>Bacteria</taxon>
        <taxon>Pseudomonadati</taxon>
        <taxon>Pseudomonadota</taxon>
        <taxon>Alphaproteobacteria</taxon>
        <taxon>Hyphomicrobiales</taxon>
        <taxon>Nitrobacteraceae</taxon>
        <taxon>Bradyrhizobium</taxon>
    </lineage>
</organism>
<dbReference type="PANTHER" id="PTHR43140:SF1">
    <property type="entry name" value="TYPE I RESTRICTION ENZYME ECOKI SPECIFICITY SUBUNIT"/>
    <property type="match status" value="1"/>
</dbReference>
<gene>
    <name evidence="6" type="ORF">IC761_02480</name>
</gene>
<dbReference type="REBASE" id="457102">
    <property type="entry name" value="S.Bge5040ORF2495P"/>
</dbReference>
<evidence type="ECO:0000256" key="1">
    <source>
        <dbReference type="ARBA" id="ARBA00010923"/>
    </source>
</evidence>
<comment type="similarity">
    <text evidence="1">Belongs to the type-I restriction system S methylase family.</text>
</comment>
<dbReference type="RefSeq" id="WP_195801729.1">
    <property type="nucleotide sequence ID" value="NZ_CP061379.1"/>
</dbReference>
<dbReference type="Gene3D" id="3.90.220.20">
    <property type="entry name" value="DNA methylase specificity domains"/>
    <property type="match status" value="2"/>
</dbReference>
<keyword evidence="6" id="KW-0378">Hydrolase</keyword>
<keyword evidence="2" id="KW-0680">Restriction system</keyword>
<dbReference type="CDD" id="cd17261">
    <property type="entry name" value="RMtype1_S_EcoKI-TRD2-CR2_like"/>
    <property type="match status" value="1"/>
</dbReference>
<accession>A0A7S9H033</accession>
<dbReference type="GO" id="GO:0009307">
    <property type="term" value="P:DNA restriction-modification system"/>
    <property type="evidence" value="ECO:0007669"/>
    <property type="project" value="UniProtKB-KW"/>
</dbReference>
<dbReference type="Pfam" id="PF01420">
    <property type="entry name" value="Methylase_S"/>
    <property type="match status" value="1"/>
</dbReference>
<dbReference type="SUPFAM" id="SSF116734">
    <property type="entry name" value="DNA methylase specificity domain"/>
    <property type="match status" value="2"/>
</dbReference>
<dbReference type="KEGG" id="bcou:IC761_02480"/>
<feature type="region of interest" description="Disordered" evidence="4">
    <location>
        <begin position="491"/>
        <end position="511"/>
    </location>
</feature>
<proteinExistence type="inferred from homology"/>
<keyword evidence="6" id="KW-0540">Nuclease</keyword>
<dbReference type="Proteomes" id="UP000594621">
    <property type="component" value="Chromosome"/>
</dbReference>
<dbReference type="AlphaFoldDB" id="A0A7S9H033"/>
<dbReference type="GO" id="GO:0003677">
    <property type="term" value="F:DNA binding"/>
    <property type="evidence" value="ECO:0007669"/>
    <property type="project" value="UniProtKB-KW"/>
</dbReference>
<dbReference type="GO" id="GO:0004519">
    <property type="term" value="F:endonuclease activity"/>
    <property type="evidence" value="ECO:0007669"/>
    <property type="project" value="UniProtKB-KW"/>
</dbReference>
<dbReference type="EMBL" id="CP061379">
    <property type="protein sequence ID" value="QPF92188.1"/>
    <property type="molecule type" value="Genomic_DNA"/>
</dbReference>
<evidence type="ECO:0000256" key="2">
    <source>
        <dbReference type="ARBA" id="ARBA00022747"/>
    </source>
</evidence>
<keyword evidence="6" id="KW-0255">Endonuclease</keyword>
<evidence type="ECO:0000313" key="6">
    <source>
        <dbReference type="EMBL" id="QPF92188.1"/>
    </source>
</evidence>
<dbReference type="CDD" id="cd17260">
    <property type="entry name" value="RMtype1_S_EcoEI-TRD1-CR1_like"/>
    <property type="match status" value="1"/>
</dbReference>
<dbReference type="InterPro" id="IPR044946">
    <property type="entry name" value="Restrct_endonuc_typeI_TRD_sf"/>
</dbReference>
<keyword evidence="7" id="KW-1185">Reference proteome</keyword>
<dbReference type="PANTHER" id="PTHR43140">
    <property type="entry name" value="TYPE-1 RESTRICTION ENZYME ECOKI SPECIFICITY PROTEIN"/>
    <property type="match status" value="1"/>
</dbReference>
<evidence type="ECO:0000256" key="4">
    <source>
        <dbReference type="SAM" id="MobiDB-lite"/>
    </source>
</evidence>
<evidence type="ECO:0000256" key="3">
    <source>
        <dbReference type="ARBA" id="ARBA00023125"/>
    </source>
</evidence>
<protein>
    <submittedName>
        <fullName evidence="6">Restriction endonuclease subunit S</fullName>
    </submittedName>
</protein>
<feature type="domain" description="Type I restriction modification DNA specificity" evidence="5">
    <location>
        <begin position="58"/>
        <end position="187"/>
    </location>
</feature>
<dbReference type="InterPro" id="IPR000055">
    <property type="entry name" value="Restrct_endonuc_typeI_TRD"/>
</dbReference>
<evidence type="ECO:0000259" key="5">
    <source>
        <dbReference type="Pfam" id="PF01420"/>
    </source>
</evidence>
<keyword evidence="3" id="KW-0238">DNA-binding</keyword>
<dbReference type="InterPro" id="IPR051212">
    <property type="entry name" value="Type-I_RE_S_subunit"/>
</dbReference>